<dbReference type="InterPro" id="IPR029025">
    <property type="entry name" value="T3SS_substrate_exporter_C"/>
</dbReference>
<feature type="compositionally biased region" description="Basic and acidic residues" evidence="2">
    <location>
        <begin position="7"/>
        <end position="25"/>
    </location>
</feature>
<dbReference type="GO" id="GO:0005886">
    <property type="term" value="C:plasma membrane"/>
    <property type="evidence" value="ECO:0007669"/>
    <property type="project" value="TreeGrafter"/>
</dbReference>
<feature type="transmembrane region" description="Helical" evidence="3">
    <location>
        <begin position="88"/>
        <end position="113"/>
    </location>
</feature>
<dbReference type="PANTHER" id="PTHR30531">
    <property type="entry name" value="FLAGELLAR BIOSYNTHETIC PROTEIN FLHB"/>
    <property type="match status" value="1"/>
</dbReference>
<dbReference type="Gene3D" id="3.40.1690.10">
    <property type="entry name" value="secretion proteins EscU"/>
    <property type="match status" value="1"/>
</dbReference>
<dbReference type="EMBL" id="CP032125">
    <property type="protein sequence ID" value="AXX99604.1"/>
    <property type="molecule type" value="Genomic_DNA"/>
</dbReference>
<keyword evidence="4" id="KW-0969">Cilium</keyword>
<keyword evidence="4" id="KW-0282">Flagellum</keyword>
<keyword evidence="3" id="KW-0472">Membrane</keyword>
<dbReference type="OrthoDB" id="9807950at2"/>
<keyword evidence="3" id="KW-1133">Transmembrane helix</keyword>
<dbReference type="InterPro" id="IPR006135">
    <property type="entry name" value="T3SS_substrate_exporter"/>
</dbReference>
<keyword evidence="4" id="KW-0966">Cell projection</keyword>
<feature type="transmembrane region" description="Helical" evidence="3">
    <location>
        <begin position="183"/>
        <end position="214"/>
    </location>
</feature>
<evidence type="ECO:0000256" key="1">
    <source>
        <dbReference type="ARBA" id="ARBA00010690"/>
    </source>
</evidence>
<protein>
    <submittedName>
        <fullName evidence="4">Flagellar biosynthesis protein FlhB</fullName>
    </submittedName>
</protein>
<feature type="transmembrane region" description="Helical" evidence="3">
    <location>
        <begin position="34"/>
        <end position="55"/>
    </location>
</feature>
<dbReference type="Pfam" id="PF01312">
    <property type="entry name" value="Bac_export_2"/>
    <property type="match status" value="1"/>
</dbReference>
<dbReference type="Proteomes" id="UP000261704">
    <property type="component" value="Chromosome"/>
</dbReference>
<feature type="region of interest" description="Disordered" evidence="2">
    <location>
        <begin position="1"/>
        <end position="25"/>
    </location>
</feature>
<feature type="compositionally biased region" description="Basic and acidic residues" evidence="2">
    <location>
        <begin position="225"/>
        <end position="243"/>
    </location>
</feature>
<dbReference type="GO" id="GO:0009306">
    <property type="term" value="P:protein secretion"/>
    <property type="evidence" value="ECO:0007669"/>
    <property type="project" value="InterPro"/>
</dbReference>
<dbReference type="PRINTS" id="PR00950">
    <property type="entry name" value="TYPE3IMSPROT"/>
</dbReference>
<evidence type="ECO:0000313" key="4">
    <source>
        <dbReference type="EMBL" id="AXX99604.1"/>
    </source>
</evidence>
<proteinExistence type="inferred from homology"/>
<dbReference type="RefSeq" id="WP_118944255.1">
    <property type="nucleotide sequence ID" value="NZ_CP032125.1"/>
</dbReference>
<dbReference type="KEGG" id="pamo:BAR1_17705"/>
<name>A0A347UL76_9RHOB</name>
<feature type="transmembrane region" description="Helical" evidence="3">
    <location>
        <begin position="153"/>
        <end position="171"/>
    </location>
</feature>
<reference evidence="4 5" key="1">
    <citation type="submission" date="2018-09" db="EMBL/GenBank/DDBJ databases">
        <title>Profundibacter amoris BAR1 gen. nov., sp. nov., a new member of the Roseobacter clade isolated at Lokis Castle Vent Field on the Arctic Mid-Oceanic Ridge.</title>
        <authorList>
            <person name="Le Moine Bauer S."/>
            <person name="Sjoeberg A.G."/>
            <person name="L'Haridon S."/>
            <person name="Stokke R."/>
            <person name="Roalkvam I."/>
            <person name="Steen I.H."/>
            <person name="Dahle H."/>
        </authorList>
    </citation>
    <scope>NUCLEOTIDE SEQUENCE [LARGE SCALE GENOMIC DNA]</scope>
    <source>
        <strain evidence="4 5">BAR1</strain>
    </source>
</reference>
<feature type="region of interest" description="Disordered" evidence="2">
    <location>
        <begin position="225"/>
        <end position="245"/>
    </location>
</feature>
<dbReference type="SUPFAM" id="SSF160544">
    <property type="entry name" value="EscU C-terminal domain-like"/>
    <property type="match status" value="1"/>
</dbReference>
<gene>
    <name evidence="4" type="ORF">BAR1_17705</name>
</gene>
<keyword evidence="3" id="KW-0812">Transmembrane</keyword>
<keyword evidence="5" id="KW-1185">Reference proteome</keyword>
<evidence type="ECO:0000256" key="2">
    <source>
        <dbReference type="SAM" id="MobiDB-lite"/>
    </source>
</evidence>
<dbReference type="AlphaFoldDB" id="A0A347UL76"/>
<organism evidence="4 5">
    <name type="scientific">Profundibacter amoris</name>
    <dbReference type="NCBI Taxonomy" id="2171755"/>
    <lineage>
        <taxon>Bacteria</taxon>
        <taxon>Pseudomonadati</taxon>
        <taxon>Pseudomonadota</taxon>
        <taxon>Alphaproteobacteria</taxon>
        <taxon>Rhodobacterales</taxon>
        <taxon>Paracoccaceae</taxon>
        <taxon>Profundibacter</taxon>
    </lineage>
</organism>
<accession>A0A347UL76</accession>
<evidence type="ECO:0000313" key="5">
    <source>
        <dbReference type="Proteomes" id="UP000261704"/>
    </source>
</evidence>
<evidence type="ECO:0000256" key="3">
    <source>
        <dbReference type="SAM" id="Phobius"/>
    </source>
</evidence>
<sequence>MSDGSQDDDKQHEPTQKKLDDARKRGEIAKSTDLNTAASYGGILLVAMVMGAATLPQFAQILANMVGNADRISTVFFRDSAHPVSGGIFQGLIVTIGPWFLFPALLVILSILVQRSFVVAPDKLIPKLSRISILSNAKNKFGRNGLFEFGKSFFKLLIYSLVLTFFLKGKIQEITGTVHLPPAMIATVLLRLLVEFLSVVLMIALGIGAVDFMWQKAEHTRRNMMSRKEMTDEAKQSEGDPHVKQQRRQKGYAIAMNQMLADVPDASVVVVNPTHYAVALKWDRSAGMAPVCVAKGVDEIAARIREAANEAGVPIHRDPPTARALFATVEIGQEIPPDHYQAVAAAIRFAEELRKKVAGKRGQ</sequence>
<dbReference type="PANTHER" id="PTHR30531:SF12">
    <property type="entry name" value="FLAGELLAR BIOSYNTHETIC PROTEIN FLHB"/>
    <property type="match status" value="1"/>
</dbReference>
<comment type="similarity">
    <text evidence="1">Belongs to the type III secretion exporter family.</text>
</comment>